<feature type="non-terminal residue" evidence="1">
    <location>
        <position position="72"/>
    </location>
</feature>
<organism evidence="1">
    <name type="scientific">marine sediment metagenome</name>
    <dbReference type="NCBI Taxonomy" id="412755"/>
    <lineage>
        <taxon>unclassified sequences</taxon>
        <taxon>metagenomes</taxon>
        <taxon>ecological metagenomes</taxon>
    </lineage>
</organism>
<reference evidence="1" key="1">
    <citation type="journal article" date="2014" name="Front. Microbiol.">
        <title>High frequency of phylogenetically diverse reductive dehalogenase-homologous genes in deep subseafloor sedimentary metagenomes.</title>
        <authorList>
            <person name="Kawai M."/>
            <person name="Futagami T."/>
            <person name="Toyoda A."/>
            <person name="Takaki Y."/>
            <person name="Nishi S."/>
            <person name="Hori S."/>
            <person name="Arai W."/>
            <person name="Tsubouchi T."/>
            <person name="Morono Y."/>
            <person name="Uchiyama I."/>
            <person name="Ito T."/>
            <person name="Fujiyama A."/>
            <person name="Inagaki F."/>
            <person name="Takami H."/>
        </authorList>
    </citation>
    <scope>NUCLEOTIDE SEQUENCE</scope>
    <source>
        <strain evidence="1">Expedition CK06-06</strain>
    </source>
</reference>
<dbReference type="EMBL" id="BARU01048520">
    <property type="protein sequence ID" value="GAH97015.1"/>
    <property type="molecule type" value="Genomic_DNA"/>
</dbReference>
<protein>
    <submittedName>
        <fullName evidence="1">Uncharacterized protein</fullName>
    </submittedName>
</protein>
<evidence type="ECO:0000313" key="1">
    <source>
        <dbReference type="EMBL" id="GAH97015.1"/>
    </source>
</evidence>
<gene>
    <name evidence="1" type="ORF">S03H2_72061</name>
</gene>
<name>X1KTR7_9ZZZZ</name>
<accession>X1KTR7</accession>
<feature type="non-terminal residue" evidence="1">
    <location>
        <position position="1"/>
    </location>
</feature>
<dbReference type="AlphaFoldDB" id="X1KTR7"/>
<comment type="caution">
    <text evidence="1">The sequence shown here is derived from an EMBL/GenBank/DDBJ whole genome shotgun (WGS) entry which is preliminary data.</text>
</comment>
<sequence>FFLSSMDAELVNYIKDKYPMIKVAVATCWEEGPRAYWNANNSWYTIFDGSPWNPWIPSKRNIHCPASDEQDD</sequence>
<proteinExistence type="predicted"/>